<keyword evidence="3" id="KW-1185">Reference proteome</keyword>
<feature type="compositionally biased region" description="Basic and acidic residues" evidence="1">
    <location>
        <begin position="57"/>
        <end position="68"/>
    </location>
</feature>
<protein>
    <submittedName>
        <fullName evidence="2">Uncharacterized protein</fullName>
    </submittedName>
</protein>
<proteinExistence type="predicted"/>
<feature type="compositionally biased region" description="Basic and acidic residues" evidence="1">
    <location>
        <begin position="1"/>
        <end position="20"/>
    </location>
</feature>
<feature type="region of interest" description="Disordered" evidence="1">
    <location>
        <begin position="1"/>
        <end position="74"/>
    </location>
</feature>
<reference evidence="2 3" key="1">
    <citation type="submission" date="2024-06" db="EMBL/GenBank/DDBJ databases">
        <title>Complete genome of Phlyctema vagabunda strain 19-DSS-EL-015.</title>
        <authorList>
            <person name="Fiorenzani C."/>
        </authorList>
    </citation>
    <scope>NUCLEOTIDE SEQUENCE [LARGE SCALE GENOMIC DNA]</scope>
    <source>
        <strain evidence="2 3">19-DSS-EL-015</strain>
    </source>
</reference>
<feature type="compositionally biased region" description="Polar residues" evidence="1">
    <location>
        <begin position="21"/>
        <end position="34"/>
    </location>
</feature>
<accession>A0ABR4P482</accession>
<organism evidence="2 3">
    <name type="scientific">Phlyctema vagabunda</name>
    <dbReference type="NCBI Taxonomy" id="108571"/>
    <lineage>
        <taxon>Eukaryota</taxon>
        <taxon>Fungi</taxon>
        <taxon>Dikarya</taxon>
        <taxon>Ascomycota</taxon>
        <taxon>Pezizomycotina</taxon>
        <taxon>Leotiomycetes</taxon>
        <taxon>Helotiales</taxon>
        <taxon>Dermateaceae</taxon>
        <taxon>Phlyctema</taxon>
    </lineage>
</organism>
<evidence type="ECO:0000313" key="2">
    <source>
        <dbReference type="EMBL" id="KAL3418109.1"/>
    </source>
</evidence>
<comment type="caution">
    <text evidence="2">The sequence shown here is derived from an EMBL/GenBank/DDBJ whole genome shotgun (WGS) entry which is preliminary data.</text>
</comment>
<gene>
    <name evidence="2" type="ORF">PVAG01_09824</name>
</gene>
<evidence type="ECO:0000313" key="3">
    <source>
        <dbReference type="Proteomes" id="UP001629113"/>
    </source>
</evidence>
<dbReference type="EMBL" id="JBFCZG010000009">
    <property type="protein sequence ID" value="KAL3418109.1"/>
    <property type="molecule type" value="Genomic_DNA"/>
</dbReference>
<sequence length="74" mass="8608">MAYGSKKEVHRVSDTKDKKVTSNQNGNVVITNRRQAYYDPKDGQTSRESYYPAGIVSDRRSESRKTQEQKGYYR</sequence>
<dbReference type="Proteomes" id="UP001629113">
    <property type="component" value="Unassembled WGS sequence"/>
</dbReference>
<name>A0ABR4P482_9HELO</name>
<evidence type="ECO:0000256" key="1">
    <source>
        <dbReference type="SAM" id="MobiDB-lite"/>
    </source>
</evidence>